<feature type="signal peptide" evidence="2">
    <location>
        <begin position="1"/>
        <end position="23"/>
    </location>
</feature>
<dbReference type="OrthoDB" id="947679at2"/>
<keyword evidence="4" id="KW-1185">Reference proteome</keyword>
<evidence type="ECO:0008006" key="5">
    <source>
        <dbReference type="Google" id="ProtNLM"/>
    </source>
</evidence>
<keyword evidence="1" id="KW-1133">Transmembrane helix</keyword>
<dbReference type="EMBL" id="FTOR01000004">
    <property type="protein sequence ID" value="SIT13404.1"/>
    <property type="molecule type" value="Genomic_DNA"/>
</dbReference>
<feature type="transmembrane region" description="Helical" evidence="1">
    <location>
        <begin position="242"/>
        <end position="264"/>
    </location>
</feature>
<dbReference type="STRING" id="477680.SAMN05421788_1049"/>
<evidence type="ECO:0000313" key="3">
    <source>
        <dbReference type="EMBL" id="SIT13404.1"/>
    </source>
</evidence>
<dbReference type="AlphaFoldDB" id="A0A173M9S4"/>
<dbReference type="KEGG" id="fln:FLA_0242"/>
<sequence>MRVYLCRCWYTLVVLLAVQAVHAQQRSSFTNDMLFARYLHNKELYAEATYILNNIQQDRLLAAQKDSLLYWQGWNAYAMKSLDTAASRLLQVSDSAAWALKSHFFGAYCLAFQGYSQQAYHTFKGLPAKDTVEREMQYLEMAGISLLQRNYKQYDSLRRHFTFSSYVMEGEEKRMDAYYDKLVHYKKKSPFLAGLYSAVLPGAGKIYAGKKGQGVGSFLPIAALAALTWESYNRGGVKSARFITFGSLFSLFYVGNIWGSVVAVKVKQSEQNKLYDNKILFDMHIPLRNLYN</sequence>
<gene>
    <name evidence="3" type="ORF">SAMN05421788_1049</name>
</gene>
<evidence type="ECO:0000313" key="4">
    <source>
        <dbReference type="Proteomes" id="UP000186917"/>
    </source>
</evidence>
<dbReference type="RefSeq" id="WP_076379376.1">
    <property type="nucleotide sequence ID" value="NZ_AP017422.1"/>
</dbReference>
<name>A0A173M9S4_9BACT</name>
<evidence type="ECO:0000256" key="1">
    <source>
        <dbReference type="SAM" id="Phobius"/>
    </source>
</evidence>
<evidence type="ECO:0000256" key="2">
    <source>
        <dbReference type="SAM" id="SignalP"/>
    </source>
</evidence>
<dbReference type="Proteomes" id="UP000186917">
    <property type="component" value="Unassembled WGS sequence"/>
</dbReference>
<organism evidence="3 4">
    <name type="scientific">Filimonas lacunae</name>
    <dbReference type="NCBI Taxonomy" id="477680"/>
    <lineage>
        <taxon>Bacteria</taxon>
        <taxon>Pseudomonadati</taxon>
        <taxon>Bacteroidota</taxon>
        <taxon>Chitinophagia</taxon>
        <taxon>Chitinophagales</taxon>
        <taxon>Chitinophagaceae</taxon>
        <taxon>Filimonas</taxon>
    </lineage>
</organism>
<accession>A0A173M9S4</accession>
<keyword evidence="1" id="KW-0812">Transmembrane</keyword>
<proteinExistence type="predicted"/>
<feature type="chain" id="PRO_5030022629" description="TM2 domain-containing protein" evidence="2">
    <location>
        <begin position="24"/>
        <end position="292"/>
    </location>
</feature>
<protein>
    <recommendedName>
        <fullName evidence="5">TM2 domain-containing protein</fullName>
    </recommendedName>
</protein>
<keyword evidence="2" id="KW-0732">Signal</keyword>
<keyword evidence="1" id="KW-0472">Membrane</keyword>
<reference evidence="4" key="1">
    <citation type="submission" date="2017-01" db="EMBL/GenBank/DDBJ databases">
        <authorList>
            <person name="Varghese N."/>
            <person name="Submissions S."/>
        </authorList>
    </citation>
    <scope>NUCLEOTIDE SEQUENCE [LARGE SCALE GENOMIC DNA]</scope>
    <source>
        <strain evidence="4">DSM 21054</strain>
    </source>
</reference>